<keyword evidence="3" id="KW-1185">Reference proteome</keyword>
<name>W4HL70_9RHOB</name>
<dbReference type="Proteomes" id="UP000019063">
    <property type="component" value="Unassembled WGS sequence"/>
</dbReference>
<evidence type="ECO:0000313" key="2">
    <source>
        <dbReference type="EMBL" id="ETW13168.1"/>
    </source>
</evidence>
<dbReference type="STRING" id="1379903.ATO8_08151"/>
<protein>
    <submittedName>
        <fullName evidence="2">N-acetyltransferase GCN5</fullName>
    </submittedName>
</protein>
<organism evidence="2 3">
    <name type="scientific">Roseivivax marinus</name>
    <dbReference type="NCBI Taxonomy" id="1379903"/>
    <lineage>
        <taxon>Bacteria</taxon>
        <taxon>Pseudomonadati</taxon>
        <taxon>Pseudomonadota</taxon>
        <taxon>Alphaproteobacteria</taxon>
        <taxon>Rhodobacterales</taxon>
        <taxon>Roseobacteraceae</taxon>
        <taxon>Roseivivax</taxon>
    </lineage>
</organism>
<dbReference type="RefSeq" id="WP_051487554.1">
    <property type="nucleotide sequence ID" value="NZ_AQQW01000004.1"/>
</dbReference>
<comment type="caution">
    <text evidence="2">The sequence shown here is derived from an EMBL/GenBank/DDBJ whole genome shotgun (WGS) entry which is preliminary data.</text>
</comment>
<reference evidence="2 3" key="1">
    <citation type="journal article" date="2014" name="Antonie Van Leeuwenhoek">
        <title>Roseivivax atlanticus sp. nov., isolated from surface seawater of the Atlantic Ocean.</title>
        <authorList>
            <person name="Li G."/>
            <person name="Lai Q."/>
            <person name="Liu X."/>
            <person name="Sun F."/>
            <person name="Shao Z."/>
        </authorList>
    </citation>
    <scope>NUCLEOTIDE SEQUENCE [LARGE SCALE GENOMIC DNA]</scope>
    <source>
        <strain evidence="2 3">22II-s10s</strain>
    </source>
</reference>
<proteinExistence type="predicted"/>
<dbReference type="SUPFAM" id="SSF55729">
    <property type="entry name" value="Acyl-CoA N-acyltransferases (Nat)"/>
    <property type="match status" value="1"/>
</dbReference>
<dbReference type="GO" id="GO:0016747">
    <property type="term" value="F:acyltransferase activity, transferring groups other than amino-acyl groups"/>
    <property type="evidence" value="ECO:0007669"/>
    <property type="project" value="InterPro"/>
</dbReference>
<evidence type="ECO:0000313" key="3">
    <source>
        <dbReference type="Proteomes" id="UP000019063"/>
    </source>
</evidence>
<sequence>MAHAAAIRPATPDDAEEIARLHVAAWHETYPGLLPAAEIARHDVSDRRALWSRALSEGQRVALCPGAGFAQVAPQRELAMAARGFPVELWCLYTLATVHGTGLGRHLFRAALAMAPPGAFTCCVLVGNARALRFYAGLGAERVETREDHVGHTGVTEHVLGWSEAARARI</sequence>
<dbReference type="PROSITE" id="PS51186">
    <property type="entry name" value="GNAT"/>
    <property type="match status" value="1"/>
</dbReference>
<evidence type="ECO:0000259" key="1">
    <source>
        <dbReference type="PROSITE" id="PS51186"/>
    </source>
</evidence>
<gene>
    <name evidence="2" type="ORF">ATO8_08151</name>
</gene>
<keyword evidence="2" id="KW-0808">Transferase</keyword>
<dbReference type="InterPro" id="IPR016181">
    <property type="entry name" value="Acyl_CoA_acyltransferase"/>
</dbReference>
<dbReference type="InterPro" id="IPR000182">
    <property type="entry name" value="GNAT_dom"/>
</dbReference>
<dbReference type="Gene3D" id="3.40.630.30">
    <property type="match status" value="1"/>
</dbReference>
<feature type="domain" description="N-acetyltransferase" evidence="1">
    <location>
        <begin position="5"/>
        <end position="166"/>
    </location>
</feature>
<accession>W4HL70</accession>
<dbReference type="Pfam" id="PF00583">
    <property type="entry name" value="Acetyltransf_1"/>
    <property type="match status" value="1"/>
</dbReference>
<dbReference type="EMBL" id="AQQW01000004">
    <property type="protein sequence ID" value="ETW13168.1"/>
    <property type="molecule type" value="Genomic_DNA"/>
</dbReference>
<dbReference type="AlphaFoldDB" id="W4HL70"/>
<dbReference type="eggNOG" id="COG1247">
    <property type="taxonomic scope" value="Bacteria"/>
</dbReference>